<reference evidence="2" key="1">
    <citation type="submission" date="2022-07" db="EMBL/GenBank/DDBJ databases">
        <title>Genome Sequence of Leucocoprinus birnbaumii.</title>
        <authorList>
            <person name="Buettner E."/>
        </authorList>
    </citation>
    <scope>NUCLEOTIDE SEQUENCE</scope>
    <source>
        <strain evidence="2">VT141</strain>
    </source>
</reference>
<accession>A0AAD5VD64</accession>
<organism evidence="2 3">
    <name type="scientific">Leucocoprinus birnbaumii</name>
    <dbReference type="NCBI Taxonomy" id="56174"/>
    <lineage>
        <taxon>Eukaryota</taxon>
        <taxon>Fungi</taxon>
        <taxon>Dikarya</taxon>
        <taxon>Basidiomycota</taxon>
        <taxon>Agaricomycotina</taxon>
        <taxon>Agaricomycetes</taxon>
        <taxon>Agaricomycetidae</taxon>
        <taxon>Agaricales</taxon>
        <taxon>Agaricineae</taxon>
        <taxon>Agaricaceae</taxon>
        <taxon>Leucocoprinus</taxon>
    </lineage>
</organism>
<feature type="region of interest" description="Disordered" evidence="1">
    <location>
        <begin position="1"/>
        <end position="21"/>
    </location>
</feature>
<proteinExistence type="predicted"/>
<evidence type="ECO:0000256" key="1">
    <source>
        <dbReference type="SAM" id="MobiDB-lite"/>
    </source>
</evidence>
<sequence>MKRAIFHMEDKDDVQTDEAHRRTDSYRVLFQGLGGSKRLRTMAFATAQQPSVISRLGIINHLGPPQPSLNKESNKSRHNDETEDEDSLAESNSENETNSKPTRRQVSIAFPYEYIKFLTSSVIRECPLRWPPSAPT</sequence>
<comment type="caution">
    <text evidence="2">The sequence shown here is derived from an EMBL/GenBank/DDBJ whole genome shotgun (WGS) entry which is preliminary data.</text>
</comment>
<evidence type="ECO:0000313" key="3">
    <source>
        <dbReference type="Proteomes" id="UP001213000"/>
    </source>
</evidence>
<feature type="region of interest" description="Disordered" evidence="1">
    <location>
        <begin position="57"/>
        <end position="105"/>
    </location>
</feature>
<feature type="compositionally biased region" description="Polar residues" evidence="1">
    <location>
        <begin position="89"/>
        <end position="100"/>
    </location>
</feature>
<keyword evidence="3" id="KW-1185">Reference proteome</keyword>
<gene>
    <name evidence="2" type="ORF">NP233_g13113</name>
</gene>
<dbReference type="Proteomes" id="UP001213000">
    <property type="component" value="Unassembled WGS sequence"/>
</dbReference>
<dbReference type="EMBL" id="JANIEX010002236">
    <property type="protein sequence ID" value="KAJ3551268.1"/>
    <property type="molecule type" value="Genomic_DNA"/>
</dbReference>
<protein>
    <submittedName>
        <fullName evidence="2">Uncharacterized protein</fullName>
    </submittedName>
</protein>
<dbReference type="AlphaFoldDB" id="A0AAD5VD64"/>
<evidence type="ECO:0000313" key="2">
    <source>
        <dbReference type="EMBL" id="KAJ3551268.1"/>
    </source>
</evidence>
<name>A0AAD5VD64_9AGAR</name>